<dbReference type="RefSeq" id="WP_227600335.1">
    <property type="nucleotide sequence ID" value="NZ_JAJEPX010000008.1"/>
</dbReference>
<dbReference type="GO" id="GO:0005886">
    <property type="term" value="C:plasma membrane"/>
    <property type="evidence" value="ECO:0007669"/>
    <property type="project" value="UniProtKB-SubCell"/>
</dbReference>
<dbReference type="InterPro" id="IPR005864">
    <property type="entry name" value="ATP_synth_F0_bsu_bac"/>
</dbReference>
<comment type="function">
    <text evidence="11 13">F(1)F(0) ATP synthase produces ATP from ADP in the presence of a proton or sodium gradient. F-type ATPases consist of two structural domains, F(1) containing the extramembraneous catalytic core and F(0) containing the membrane proton channel, linked together by a central stalk and a peripheral stalk. During catalysis, ATP synthesis in the catalytic domain of F(1) is coupled via a rotary mechanism of the central stalk subunits to proton translocation.</text>
</comment>
<evidence type="ECO:0000256" key="1">
    <source>
        <dbReference type="ARBA" id="ARBA00005513"/>
    </source>
</evidence>
<evidence type="ECO:0000256" key="14">
    <source>
        <dbReference type="RuleBase" id="RU003848"/>
    </source>
</evidence>
<evidence type="ECO:0000256" key="3">
    <source>
        <dbReference type="ARBA" id="ARBA00022475"/>
    </source>
</evidence>
<evidence type="ECO:0000256" key="15">
    <source>
        <dbReference type="SAM" id="Coils"/>
    </source>
</evidence>
<evidence type="ECO:0000256" key="5">
    <source>
        <dbReference type="ARBA" id="ARBA00022692"/>
    </source>
</evidence>
<comment type="subcellular location">
    <subcellularLocation>
        <location evidence="13">Cell membrane</location>
        <topology evidence="13">Single-pass membrane protein</topology>
    </subcellularLocation>
    <subcellularLocation>
        <location evidence="12">Endomembrane system</location>
        <topology evidence="12">Single-pass membrane protein</topology>
    </subcellularLocation>
</comment>
<name>A0AAW4VY10_9FIRM</name>
<dbReference type="AlphaFoldDB" id="A0AAW4VY10"/>
<comment type="similarity">
    <text evidence="1 13 14">Belongs to the ATPase B chain family.</text>
</comment>
<feature type="coiled-coil region" evidence="15">
    <location>
        <begin position="39"/>
        <end position="106"/>
    </location>
</feature>
<comment type="caution">
    <text evidence="16">The sequence shown here is derived from an EMBL/GenBank/DDBJ whole genome shotgun (WGS) entry which is preliminary data.</text>
</comment>
<evidence type="ECO:0000313" key="17">
    <source>
        <dbReference type="Proteomes" id="UP001298753"/>
    </source>
</evidence>
<evidence type="ECO:0000256" key="4">
    <source>
        <dbReference type="ARBA" id="ARBA00022547"/>
    </source>
</evidence>
<keyword evidence="17" id="KW-1185">Reference proteome</keyword>
<keyword evidence="10 13" id="KW-0066">ATP synthesis</keyword>
<dbReference type="GO" id="GO:0046961">
    <property type="term" value="F:proton-transporting ATPase activity, rotational mechanism"/>
    <property type="evidence" value="ECO:0007669"/>
    <property type="project" value="TreeGrafter"/>
</dbReference>
<protein>
    <recommendedName>
        <fullName evidence="13">ATP synthase subunit b</fullName>
    </recommendedName>
    <alternativeName>
        <fullName evidence="13">ATP synthase F(0) sector subunit b</fullName>
    </alternativeName>
    <alternativeName>
        <fullName evidence="13">ATPase subunit I</fullName>
    </alternativeName>
    <alternativeName>
        <fullName evidence="13">F-type ATPase subunit b</fullName>
        <shortName evidence="13">F-ATPase subunit b</shortName>
    </alternativeName>
</protein>
<feature type="transmembrane region" description="Helical" evidence="13">
    <location>
        <begin position="6"/>
        <end position="23"/>
    </location>
</feature>
<evidence type="ECO:0000256" key="11">
    <source>
        <dbReference type="ARBA" id="ARBA00025198"/>
    </source>
</evidence>
<keyword evidence="7 13" id="KW-1133">Transmembrane helix</keyword>
<keyword evidence="2 13" id="KW-0813">Transport</keyword>
<dbReference type="GeneID" id="98660435"/>
<dbReference type="CDD" id="cd06503">
    <property type="entry name" value="ATP-synt_Fo_b"/>
    <property type="match status" value="1"/>
</dbReference>
<evidence type="ECO:0000313" key="16">
    <source>
        <dbReference type="EMBL" id="MCC2176362.1"/>
    </source>
</evidence>
<dbReference type="PANTHER" id="PTHR33445">
    <property type="entry name" value="ATP SYNTHASE SUBUNIT B', CHLOROPLASTIC"/>
    <property type="match status" value="1"/>
</dbReference>
<keyword evidence="5 13" id="KW-0812">Transmembrane</keyword>
<comment type="function">
    <text evidence="13">Component of the F(0) channel, it forms part of the peripheral stalk, linking F(1) to F(0).</text>
</comment>
<evidence type="ECO:0000256" key="2">
    <source>
        <dbReference type="ARBA" id="ARBA00022448"/>
    </source>
</evidence>
<dbReference type="EMBL" id="JAJEPX010000008">
    <property type="protein sequence ID" value="MCC2176362.1"/>
    <property type="molecule type" value="Genomic_DNA"/>
</dbReference>
<dbReference type="SUPFAM" id="SSF81573">
    <property type="entry name" value="F1F0 ATP synthase subunit B, membrane domain"/>
    <property type="match status" value="1"/>
</dbReference>
<dbReference type="NCBIfam" id="TIGR01144">
    <property type="entry name" value="ATP_synt_b"/>
    <property type="match status" value="1"/>
</dbReference>
<dbReference type="GO" id="GO:0046933">
    <property type="term" value="F:proton-transporting ATP synthase activity, rotational mechanism"/>
    <property type="evidence" value="ECO:0007669"/>
    <property type="project" value="UniProtKB-UniRule"/>
</dbReference>
<dbReference type="Proteomes" id="UP001298753">
    <property type="component" value="Unassembled WGS sequence"/>
</dbReference>
<keyword evidence="15" id="KW-0175">Coiled coil</keyword>
<organism evidence="16 17">
    <name type="scientific">Agathobaculum butyriciproducens</name>
    <dbReference type="NCBI Taxonomy" id="1628085"/>
    <lineage>
        <taxon>Bacteria</taxon>
        <taxon>Bacillati</taxon>
        <taxon>Bacillota</taxon>
        <taxon>Clostridia</taxon>
        <taxon>Eubacteriales</taxon>
        <taxon>Butyricicoccaceae</taxon>
        <taxon>Agathobaculum</taxon>
    </lineage>
</organism>
<dbReference type="GO" id="GO:0045259">
    <property type="term" value="C:proton-transporting ATP synthase complex"/>
    <property type="evidence" value="ECO:0007669"/>
    <property type="project" value="UniProtKB-KW"/>
</dbReference>
<accession>A0AAW4VY10</accession>
<evidence type="ECO:0000256" key="10">
    <source>
        <dbReference type="ARBA" id="ARBA00023310"/>
    </source>
</evidence>
<evidence type="ECO:0000256" key="13">
    <source>
        <dbReference type="HAMAP-Rule" id="MF_01398"/>
    </source>
</evidence>
<dbReference type="Pfam" id="PF00430">
    <property type="entry name" value="ATP-synt_B"/>
    <property type="match status" value="1"/>
</dbReference>
<keyword evidence="8 13" id="KW-0406">Ion transport</keyword>
<dbReference type="GO" id="GO:0012505">
    <property type="term" value="C:endomembrane system"/>
    <property type="evidence" value="ECO:0007669"/>
    <property type="project" value="UniProtKB-SubCell"/>
</dbReference>
<keyword evidence="9 13" id="KW-0472">Membrane</keyword>
<dbReference type="HAMAP" id="MF_01398">
    <property type="entry name" value="ATP_synth_b_bprime"/>
    <property type="match status" value="1"/>
</dbReference>
<reference evidence="16 17" key="1">
    <citation type="submission" date="2021-10" db="EMBL/GenBank/DDBJ databases">
        <title>Anaerobic single-cell dispensing facilitates the cultivation of human gut bacteria.</title>
        <authorList>
            <person name="Afrizal A."/>
        </authorList>
    </citation>
    <scope>NUCLEOTIDE SEQUENCE [LARGE SCALE GENOMIC DNA]</scope>
    <source>
        <strain evidence="16 17">CLA-AA-H270</strain>
    </source>
</reference>
<keyword evidence="6 13" id="KW-0375">Hydrogen ion transport</keyword>
<keyword evidence="4 13" id="KW-0138">CF(0)</keyword>
<evidence type="ECO:0000256" key="6">
    <source>
        <dbReference type="ARBA" id="ARBA00022781"/>
    </source>
</evidence>
<evidence type="ECO:0000256" key="9">
    <source>
        <dbReference type="ARBA" id="ARBA00023136"/>
    </source>
</evidence>
<keyword evidence="3 13" id="KW-1003">Cell membrane</keyword>
<evidence type="ECO:0000256" key="12">
    <source>
        <dbReference type="ARBA" id="ARBA00037847"/>
    </source>
</evidence>
<dbReference type="InterPro" id="IPR050059">
    <property type="entry name" value="ATP_synthase_B_chain"/>
</dbReference>
<dbReference type="Gene3D" id="6.10.250.1580">
    <property type="match status" value="1"/>
</dbReference>
<sequence>MILNLNSQIIWVFVDLLILFVLMKKFLFGPITQMLDDRAQQVSDTLDQADKRLAEAEQQQTAHAAQLASAKQKAAQIIEDARARGQQEYDRLVAEAQTAVQRLDEQAARRRESERTQMLREAKKEITALVLLTTAKVSRQKLNSDTDRAMIDDFLREETEAAR</sequence>
<dbReference type="PANTHER" id="PTHR33445:SF1">
    <property type="entry name" value="ATP SYNTHASE SUBUNIT B"/>
    <property type="match status" value="1"/>
</dbReference>
<proteinExistence type="inferred from homology"/>
<comment type="subunit">
    <text evidence="13">F-type ATPases have 2 components, F(1) - the catalytic core - and F(0) - the membrane proton channel. F(1) has five subunits: alpha(3), beta(3), gamma(1), delta(1), epsilon(1). F(0) has three main subunits: a(1), b(2) and c(10-14). The alpha and beta chains form an alternating ring which encloses part of the gamma chain. F(1) is attached to F(0) by a central stalk formed by the gamma and epsilon chains, while a peripheral stalk is formed by the delta and b chains.</text>
</comment>
<gene>
    <name evidence="13 16" type="primary">atpF</name>
    <name evidence="16" type="ORF">LKD22_04335</name>
</gene>
<dbReference type="InterPro" id="IPR028987">
    <property type="entry name" value="ATP_synth_B-like_membr_sf"/>
</dbReference>
<dbReference type="InterPro" id="IPR002146">
    <property type="entry name" value="ATP_synth_b/b'su_bac/chlpt"/>
</dbReference>
<evidence type="ECO:0000256" key="7">
    <source>
        <dbReference type="ARBA" id="ARBA00022989"/>
    </source>
</evidence>
<evidence type="ECO:0000256" key="8">
    <source>
        <dbReference type="ARBA" id="ARBA00023065"/>
    </source>
</evidence>